<dbReference type="GO" id="GO:0005829">
    <property type="term" value="C:cytosol"/>
    <property type="evidence" value="ECO:0007669"/>
    <property type="project" value="TreeGrafter"/>
</dbReference>
<dbReference type="Gene3D" id="3.40.1190.10">
    <property type="entry name" value="Mur-like, catalytic domain"/>
    <property type="match status" value="1"/>
</dbReference>
<evidence type="ECO:0000256" key="7">
    <source>
        <dbReference type="ARBA" id="ARBA00022741"/>
    </source>
</evidence>
<protein>
    <recommendedName>
        <fullName evidence="3">tetrahydrofolate synthase</fullName>
        <ecNumber evidence="3">6.3.2.17</ecNumber>
    </recommendedName>
    <alternativeName>
        <fullName evidence="11">Folylpoly-gamma-glutamate synthetase</fullName>
    </alternativeName>
    <alternativeName>
        <fullName evidence="10">Tetrahydrofolylpolyglutamate synthase</fullName>
    </alternativeName>
</protein>
<dbReference type="GO" id="GO:0046872">
    <property type="term" value="F:metal ion binding"/>
    <property type="evidence" value="ECO:0007669"/>
    <property type="project" value="UniProtKB-KW"/>
</dbReference>
<dbReference type="GO" id="GO:0004326">
    <property type="term" value="F:tetrahydrofolylpolyglutamate synthase activity"/>
    <property type="evidence" value="ECO:0007669"/>
    <property type="project" value="UniProtKB-EC"/>
</dbReference>
<dbReference type="GO" id="GO:0006730">
    <property type="term" value="P:one-carbon metabolic process"/>
    <property type="evidence" value="ECO:0007669"/>
    <property type="project" value="UniProtKB-KW"/>
</dbReference>
<evidence type="ECO:0000256" key="2">
    <source>
        <dbReference type="ARBA" id="ARBA00008276"/>
    </source>
</evidence>
<evidence type="ECO:0000256" key="12">
    <source>
        <dbReference type="ARBA" id="ARBA00047493"/>
    </source>
</evidence>
<evidence type="ECO:0000256" key="4">
    <source>
        <dbReference type="ARBA" id="ARBA00022563"/>
    </source>
</evidence>
<gene>
    <name evidence="13" type="ORF">V1264_006330</name>
</gene>
<keyword evidence="9" id="KW-0460">Magnesium</keyword>
<reference evidence="13 14" key="1">
    <citation type="submission" date="2024-02" db="EMBL/GenBank/DDBJ databases">
        <title>Chromosome-scale genome assembly of the rough periwinkle Littorina saxatilis.</title>
        <authorList>
            <person name="De Jode A."/>
            <person name="Faria R."/>
            <person name="Formenti G."/>
            <person name="Sims Y."/>
            <person name="Smith T.P."/>
            <person name="Tracey A."/>
            <person name="Wood J.M.D."/>
            <person name="Zagrodzka Z.B."/>
            <person name="Johannesson K."/>
            <person name="Butlin R.K."/>
            <person name="Leder E.H."/>
        </authorList>
    </citation>
    <scope>NUCLEOTIDE SEQUENCE [LARGE SCALE GENOMIC DNA]</scope>
    <source>
        <strain evidence="13">Snail1</strain>
        <tissue evidence="13">Muscle</tissue>
    </source>
</reference>
<evidence type="ECO:0000256" key="3">
    <source>
        <dbReference type="ARBA" id="ARBA00013025"/>
    </source>
</evidence>
<dbReference type="EC" id="6.3.2.17" evidence="3"/>
<dbReference type="NCBIfam" id="TIGR01499">
    <property type="entry name" value="folC"/>
    <property type="match status" value="1"/>
</dbReference>
<dbReference type="Proteomes" id="UP001374579">
    <property type="component" value="Unassembled WGS sequence"/>
</dbReference>
<keyword evidence="7" id="KW-0547">Nucleotide-binding</keyword>
<dbReference type="InterPro" id="IPR036615">
    <property type="entry name" value="Mur_ligase_C_dom_sf"/>
</dbReference>
<dbReference type="SUPFAM" id="SSF53244">
    <property type="entry name" value="MurD-like peptide ligases, peptide-binding domain"/>
    <property type="match status" value="1"/>
</dbReference>
<dbReference type="InterPro" id="IPR001645">
    <property type="entry name" value="Folylpolyglutamate_synth"/>
</dbReference>
<organism evidence="13 14">
    <name type="scientific">Littorina saxatilis</name>
    <dbReference type="NCBI Taxonomy" id="31220"/>
    <lineage>
        <taxon>Eukaryota</taxon>
        <taxon>Metazoa</taxon>
        <taxon>Spiralia</taxon>
        <taxon>Lophotrochozoa</taxon>
        <taxon>Mollusca</taxon>
        <taxon>Gastropoda</taxon>
        <taxon>Caenogastropoda</taxon>
        <taxon>Littorinimorpha</taxon>
        <taxon>Littorinoidea</taxon>
        <taxon>Littorinidae</taxon>
        <taxon>Littorina</taxon>
    </lineage>
</organism>
<dbReference type="InterPro" id="IPR036565">
    <property type="entry name" value="Mur-like_cat_sf"/>
</dbReference>
<keyword evidence="4" id="KW-0554">One-carbon metabolism</keyword>
<evidence type="ECO:0000256" key="1">
    <source>
        <dbReference type="ARBA" id="ARBA00005150"/>
    </source>
</evidence>
<name>A0AAN9G4D4_9CAEN</name>
<dbReference type="GO" id="GO:0005524">
    <property type="term" value="F:ATP binding"/>
    <property type="evidence" value="ECO:0007669"/>
    <property type="project" value="UniProtKB-KW"/>
</dbReference>
<comment type="pathway">
    <text evidence="1">Cofactor biosynthesis; tetrahydrofolylpolyglutamate biosynthesis.</text>
</comment>
<dbReference type="PANTHER" id="PTHR11136">
    <property type="entry name" value="FOLYLPOLYGLUTAMATE SYNTHASE-RELATED"/>
    <property type="match status" value="1"/>
</dbReference>
<evidence type="ECO:0000256" key="9">
    <source>
        <dbReference type="ARBA" id="ARBA00022842"/>
    </source>
</evidence>
<dbReference type="GO" id="GO:0005739">
    <property type="term" value="C:mitochondrion"/>
    <property type="evidence" value="ECO:0007669"/>
    <property type="project" value="TreeGrafter"/>
</dbReference>
<sequence>MADDKGGEARPKEYERAVMALNTTQRGANFGHMQDRKTKKIEMILNCLTRINLTMDQIDHLPIIHVAGSKGKGSTCEYVDSILRCHGYTTGLFSSPHLIEVRERIRINGKPVSQDMFASAFWHVFNKLQATRIANQDLMPGYFGVGLLMALHIFVEQKVDVVILEVGIGGEYDATNFIPKPVVCGVASLHLEHTDVLGHTVEEITWHKAGIMKRGVPFVTVPHQESVMKVILNRAKEKACPVFVSPPVQEEEIGRPLGIAGERQTVNAALALQLCRIWMKRMTQGDASGELEHSNFLKHVRSAADVPKRESINLSPREKEGLTKARLPGRNQVVNRGAVTYYLDGAHTTQSMQHCVAWFKDAAEREAEEMGGKVCRSLVFRMKQSKSAVDHFPYLTDCGFCRAAFCPHVVSSSAREQFPDSMDIRKDPAESRTIAESQLEDWKQLENLDHCIPSCFPSIVSALWWAGLEMDTPLKQMAKADLSLEDKSEGGVTCSEEPMACGVTHVQVLVTGSLVMVGGALTILKPDLWE</sequence>
<dbReference type="Gene3D" id="3.90.190.20">
    <property type="entry name" value="Mur ligase, C-terminal domain"/>
    <property type="match status" value="1"/>
</dbReference>
<accession>A0AAN9G4D4</accession>
<evidence type="ECO:0000256" key="5">
    <source>
        <dbReference type="ARBA" id="ARBA00022598"/>
    </source>
</evidence>
<keyword evidence="8" id="KW-0067">ATP-binding</keyword>
<comment type="similarity">
    <text evidence="2">Belongs to the folylpolyglutamate synthase family.</text>
</comment>
<keyword evidence="14" id="KW-1185">Reference proteome</keyword>
<proteinExistence type="inferred from homology"/>
<evidence type="ECO:0000313" key="13">
    <source>
        <dbReference type="EMBL" id="KAK7094831.1"/>
    </source>
</evidence>
<evidence type="ECO:0000256" key="10">
    <source>
        <dbReference type="ARBA" id="ARBA00030592"/>
    </source>
</evidence>
<dbReference type="SUPFAM" id="SSF53623">
    <property type="entry name" value="MurD-like peptide ligases, catalytic domain"/>
    <property type="match status" value="1"/>
</dbReference>
<dbReference type="PANTHER" id="PTHR11136:SF5">
    <property type="entry name" value="FOLYLPOLYGLUTAMATE SYNTHASE, MITOCHONDRIAL"/>
    <property type="match status" value="1"/>
</dbReference>
<evidence type="ECO:0000313" key="14">
    <source>
        <dbReference type="Proteomes" id="UP001374579"/>
    </source>
</evidence>
<dbReference type="AlphaFoldDB" id="A0AAN9G4D4"/>
<keyword evidence="5" id="KW-0436">Ligase</keyword>
<keyword evidence="6" id="KW-0479">Metal-binding</keyword>
<evidence type="ECO:0000256" key="6">
    <source>
        <dbReference type="ARBA" id="ARBA00022723"/>
    </source>
</evidence>
<evidence type="ECO:0000256" key="8">
    <source>
        <dbReference type="ARBA" id="ARBA00022840"/>
    </source>
</evidence>
<evidence type="ECO:0000256" key="11">
    <source>
        <dbReference type="ARBA" id="ARBA00030876"/>
    </source>
</evidence>
<comment type="catalytic activity">
    <reaction evidence="12">
        <text>(6S)-5,6,7,8-tetrahydrofolyl-(gamma-L-Glu)(n) + L-glutamate + ATP = (6S)-5,6,7,8-tetrahydrofolyl-(gamma-L-Glu)(n+1) + ADP + phosphate + H(+)</text>
        <dbReference type="Rhea" id="RHEA:10580"/>
        <dbReference type="Rhea" id="RHEA-COMP:14738"/>
        <dbReference type="Rhea" id="RHEA-COMP:14740"/>
        <dbReference type="ChEBI" id="CHEBI:15378"/>
        <dbReference type="ChEBI" id="CHEBI:29985"/>
        <dbReference type="ChEBI" id="CHEBI:30616"/>
        <dbReference type="ChEBI" id="CHEBI:43474"/>
        <dbReference type="ChEBI" id="CHEBI:141005"/>
        <dbReference type="ChEBI" id="CHEBI:456216"/>
        <dbReference type="EC" id="6.3.2.17"/>
    </reaction>
</comment>
<comment type="caution">
    <text evidence="13">The sequence shown here is derived from an EMBL/GenBank/DDBJ whole genome shotgun (WGS) entry which is preliminary data.</text>
</comment>
<dbReference type="EMBL" id="JBAMIC010000018">
    <property type="protein sequence ID" value="KAK7094831.1"/>
    <property type="molecule type" value="Genomic_DNA"/>
</dbReference>